<dbReference type="AlphaFoldDB" id="A0AAF0V9Q1"/>
<reference evidence="2" key="1">
    <citation type="submission" date="2023-08" db="EMBL/GenBank/DDBJ databases">
        <title>A de novo genome assembly of Solanum verrucosum Schlechtendal, a Mexican diploid species geographically isolated from the other diploid A-genome species in potato relatives.</title>
        <authorList>
            <person name="Hosaka K."/>
        </authorList>
    </citation>
    <scope>NUCLEOTIDE SEQUENCE</scope>
    <source>
        <tissue evidence="2">Young leaves</tissue>
    </source>
</reference>
<evidence type="ECO:0000313" key="2">
    <source>
        <dbReference type="EMBL" id="WMV59368.1"/>
    </source>
</evidence>
<sequence length="93" mass="10275">MQVSEVAGATDGHHPRTVGPTVRSGGPWMATCSPSQKQSRNLVRVHPRRDLWTIGQAMVRGPGSWVSPELSLPESPLKIWLRVDPRQDLRTIG</sequence>
<evidence type="ECO:0000313" key="3">
    <source>
        <dbReference type="Proteomes" id="UP001234989"/>
    </source>
</evidence>
<dbReference type="Proteomes" id="UP001234989">
    <property type="component" value="Chromosome 12"/>
</dbReference>
<gene>
    <name evidence="2" type="ORF">MTR67_052753</name>
</gene>
<accession>A0AAF0V9Q1</accession>
<name>A0AAF0V9Q1_SOLVR</name>
<evidence type="ECO:0000256" key="1">
    <source>
        <dbReference type="SAM" id="MobiDB-lite"/>
    </source>
</evidence>
<feature type="region of interest" description="Disordered" evidence="1">
    <location>
        <begin position="1"/>
        <end position="43"/>
    </location>
</feature>
<organism evidence="2 3">
    <name type="scientific">Solanum verrucosum</name>
    <dbReference type="NCBI Taxonomy" id="315347"/>
    <lineage>
        <taxon>Eukaryota</taxon>
        <taxon>Viridiplantae</taxon>
        <taxon>Streptophyta</taxon>
        <taxon>Embryophyta</taxon>
        <taxon>Tracheophyta</taxon>
        <taxon>Spermatophyta</taxon>
        <taxon>Magnoliopsida</taxon>
        <taxon>eudicotyledons</taxon>
        <taxon>Gunneridae</taxon>
        <taxon>Pentapetalae</taxon>
        <taxon>asterids</taxon>
        <taxon>lamiids</taxon>
        <taxon>Solanales</taxon>
        <taxon>Solanaceae</taxon>
        <taxon>Solanoideae</taxon>
        <taxon>Solaneae</taxon>
        <taxon>Solanum</taxon>
    </lineage>
</organism>
<evidence type="ECO:0008006" key="4">
    <source>
        <dbReference type="Google" id="ProtNLM"/>
    </source>
</evidence>
<protein>
    <recommendedName>
        <fullName evidence="4">Late blight resistance protein</fullName>
    </recommendedName>
</protein>
<feature type="compositionally biased region" description="Polar residues" evidence="1">
    <location>
        <begin position="32"/>
        <end position="41"/>
    </location>
</feature>
<proteinExistence type="predicted"/>
<dbReference type="EMBL" id="CP133623">
    <property type="protein sequence ID" value="WMV59368.1"/>
    <property type="molecule type" value="Genomic_DNA"/>
</dbReference>
<keyword evidence="3" id="KW-1185">Reference proteome</keyword>